<name>X0SER2_9ZZZZ</name>
<dbReference type="NCBIfam" id="TIGR00074">
    <property type="entry name" value="hypC_hupF"/>
    <property type="match status" value="1"/>
</dbReference>
<comment type="similarity">
    <text evidence="1">Belongs to the HupF/HypC family.</text>
</comment>
<dbReference type="InterPro" id="IPR019812">
    <property type="entry name" value="Hydgase_assmbl_chp_CS"/>
</dbReference>
<organism evidence="2">
    <name type="scientific">marine sediment metagenome</name>
    <dbReference type="NCBI Taxonomy" id="412755"/>
    <lineage>
        <taxon>unclassified sequences</taxon>
        <taxon>metagenomes</taxon>
        <taxon>ecological metagenomes</taxon>
    </lineage>
</organism>
<gene>
    <name evidence="2" type="ORF">S01H1_13155</name>
</gene>
<reference evidence="2" key="1">
    <citation type="journal article" date="2014" name="Front. Microbiol.">
        <title>High frequency of phylogenetically diverse reductive dehalogenase-homologous genes in deep subseafloor sedimentary metagenomes.</title>
        <authorList>
            <person name="Kawai M."/>
            <person name="Futagami T."/>
            <person name="Toyoda A."/>
            <person name="Takaki Y."/>
            <person name="Nishi S."/>
            <person name="Hori S."/>
            <person name="Arai W."/>
            <person name="Tsubouchi T."/>
            <person name="Morono Y."/>
            <person name="Uchiyama I."/>
            <person name="Ito T."/>
            <person name="Fujiyama A."/>
            <person name="Inagaki F."/>
            <person name="Takami H."/>
        </authorList>
    </citation>
    <scope>NUCLEOTIDE SEQUENCE</scope>
    <source>
        <strain evidence="2">Expedition CK06-06</strain>
    </source>
</reference>
<evidence type="ECO:0000256" key="1">
    <source>
        <dbReference type="ARBA" id="ARBA00006018"/>
    </source>
</evidence>
<accession>X0SER2</accession>
<dbReference type="Pfam" id="PF01455">
    <property type="entry name" value="HupF_HypC"/>
    <property type="match status" value="1"/>
</dbReference>
<dbReference type="GO" id="GO:1902670">
    <property type="term" value="F:carbon dioxide binding"/>
    <property type="evidence" value="ECO:0007669"/>
    <property type="project" value="TreeGrafter"/>
</dbReference>
<evidence type="ECO:0000313" key="2">
    <source>
        <dbReference type="EMBL" id="GAF73621.1"/>
    </source>
</evidence>
<dbReference type="PANTHER" id="PTHR35177:SF2">
    <property type="entry name" value="HYDROGENASE MATURATION FACTOR HYBG"/>
    <property type="match status" value="1"/>
</dbReference>
<comment type="caution">
    <text evidence="2">The sequence shown here is derived from an EMBL/GenBank/DDBJ whole genome shotgun (WGS) entry which is preliminary data.</text>
</comment>
<dbReference type="Gene3D" id="2.30.30.140">
    <property type="match status" value="1"/>
</dbReference>
<sequence>MCLGIPGKVTEIYQANEMKMGKVDFGGVIKEACLEFLPDIQVGDYTIVHVGFGISQLDEEEAQRTMEMLREMEMLADELPELDQGIQA</sequence>
<protein>
    <recommendedName>
        <fullName evidence="3">Hydrogenase assembly chaperone hypC/hupF</fullName>
    </recommendedName>
</protein>
<dbReference type="AlphaFoldDB" id="X0SER2"/>
<dbReference type="GO" id="GO:0051604">
    <property type="term" value="P:protein maturation"/>
    <property type="evidence" value="ECO:0007669"/>
    <property type="project" value="TreeGrafter"/>
</dbReference>
<proteinExistence type="inferred from homology"/>
<dbReference type="SUPFAM" id="SSF159127">
    <property type="entry name" value="HupF/HypC-like"/>
    <property type="match status" value="1"/>
</dbReference>
<dbReference type="InterPro" id="IPR001109">
    <property type="entry name" value="Hydrogenase_HupF/HypC"/>
</dbReference>
<dbReference type="PRINTS" id="PR00445">
    <property type="entry name" value="HUPFHYPC"/>
</dbReference>
<dbReference type="FunFam" id="2.30.30.140:FF:000022">
    <property type="entry name" value="Hydrogenase assembly chaperone HybG"/>
    <property type="match status" value="1"/>
</dbReference>
<dbReference type="PROSITE" id="PS01097">
    <property type="entry name" value="HUPF_HYPC"/>
    <property type="match status" value="1"/>
</dbReference>
<dbReference type="EMBL" id="BARS01006782">
    <property type="protein sequence ID" value="GAF73621.1"/>
    <property type="molecule type" value="Genomic_DNA"/>
</dbReference>
<dbReference type="GO" id="GO:0005506">
    <property type="term" value="F:iron ion binding"/>
    <property type="evidence" value="ECO:0007669"/>
    <property type="project" value="TreeGrafter"/>
</dbReference>
<dbReference type="PANTHER" id="PTHR35177">
    <property type="entry name" value="HYDROGENASE MATURATION FACTOR HYBG"/>
    <property type="match status" value="1"/>
</dbReference>
<evidence type="ECO:0008006" key="3">
    <source>
        <dbReference type="Google" id="ProtNLM"/>
    </source>
</evidence>